<feature type="transmembrane region" description="Helical" evidence="6">
    <location>
        <begin position="96"/>
        <end position="116"/>
    </location>
</feature>
<feature type="repeat" description="TPR" evidence="5">
    <location>
        <begin position="160"/>
        <end position="193"/>
    </location>
</feature>
<gene>
    <name evidence="8" type="primary">ccmI</name>
    <name evidence="8" type="ORF">LJ655_26690</name>
</gene>
<dbReference type="Proteomes" id="UP001430614">
    <property type="component" value="Unassembled WGS sequence"/>
</dbReference>
<dbReference type="PANTHER" id="PTHR47870:SF2">
    <property type="entry name" value="FORMATE-DEPENDENT NITRITE REDUCTASE COMPLEX SUBUNIT NRFF"/>
    <property type="match status" value="1"/>
</dbReference>
<dbReference type="PROSITE" id="PS50005">
    <property type="entry name" value="TPR"/>
    <property type="match status" value="1"/>
</dbReference>
<dbReference type="InterPro" id="IPR051263">
    <property type="entry name" value="C-type_cytochrome_biogenesis"/>
</dbReference>
<dbReference type="PANTHER" id="PTHR47870">
    <property type="entry name" value="CYTOCHROME C-TYPE BIOGENESIS PROTEIN CCMH"/>
    <property type="match status" value="1"/>
</dbReference>
<evidence type="ECO:0000259" key="7">
    <source>
        <dbReference type="Pfam" id="PF23914"/>
    </source>
</evidence>
<dbReference type="SUPFAM" id="SSF48452">
    <property type="entry name" value="TPR-like"/>
    <property type="match status" value="1"/>
</dbReference>
<keyword evidence="6" id="KW-0472">Membrane</keyword>
<keyword evidence="3" id="KW-0201">Cytochrome c-type biogenesis</keyword>
<keyword evidence="9" id="KW-1185">Reference proteome</keyword>
<protein>
    <submittedName>
        <fullName evidence="8">C-type cytochrome biogenesis protein CcmI</fullName>
    </submittedName>
</protein>
<sequence>MMTFWLILAVMMAVALACVIAPLWRARDSRAKPWTVAVALYRSGMAELEQDCASGLMPAEHRARAQRELERRLVDEARDPRAPTASQRPGTLMRPVVAALLVALLPAGALVLYMRIGDPVAVAIESTDGAQNVEHMGSPGSLDYVVSRLALRLRNQPNDPAAWAMLARSYVVLERAEDAVAAYRRALALTHAEPELLADYADALATLHGGDLNGEALQSIQAALALDPRNVKALALAGSAALDRRDYRQAMQYWERLKTVADPEIAAQAQRNIETTAALMATARDGQAR</sequence>
<accession>A0ABS8KKV9</accession>
<name>A0ABS8KKV9_9BURK</name>
<dbReference type="InterPro" id="IPR019734">
    <property type="entry name" value="TPR_rpt"/>
</dbReference>
<evidence type="ECO:0000256" key="3">
    <source>
        <dbReference type="ARBA" id="ARBA00022748"/>
    </source>
</evidence>
<organism evidence="8 9">
    <name type="scientific">Paraburkholderia translucens</name>
    <dbReference type="NCBI Taxonomy" id="2886945"/>
    <lineage>
        <taxon>Bacteria</taxon>
        <taxon>Pseudomonadati</taxon>
        <taxon>Pseudomonadota</taxon>
        <taxon>Betaproteobacteria</taxon>
        <taxon>Burkholderiales</taxon>
        <taxon>Burkholderiaceae</taxon>
        <taxon>Paraburkholderia</taxon>
    </lineage>
</organism>
<feature type="domain" description="Cytochrome c-type biogenesis protein H TPR" evidence="7">
    <location>
        <begin position="151"/>
        <end position="263"/>
    </location>
</feature>
<keyword evidence="4 5" id="KW-0802">TPR repeat</keyword>
<dbReference type="RefSeq" id="WP_230564167.1">
    <property type="nucleotide sequence ID" value="NZ_JAJITC010000019.1"/>
</dbReference>
<evidence type="ECO:0000313" key="9">
    <source>
        <dbReference type="Proteomes" id="UP001430614"/>
    </source>
</evidence>
<feature type="transmembrane region" description="Helical" evidence="6">
    <location>
        <begin position="6"/>
        <end position="24"/>
    </location>
</feature>
<evidence type="ECO:0000256" key="2">
    <source>
        <dbReference type="ARBA" id="ARBA00022737"/>
    </source>
</evidence>
<dbReference type="InterPro" id="IPR017560">
    <property type="entry name" value="Cyt_c_biogenesis_CcmI"/>
</dbReference>
<dbReference type="InterPro" id="IPR011990">
    <property type="entry name" value="TPR-like_helical_dom_sf"/>
</dbReference>
<dbReference type="NCBIfam" id="TIGR03142">
    <property type="entry name" value="cytochro_ccmI"/>
    <property type="match status" value="1"/>
</dbReference>
<comment type="caution">
    <text evidence="8">The sequence shown here is derived from an EMBL/GenBank/DDBJ whole genome shotgun (WGS) entry which is preliminary data.</text>
</comment>
<proteinExistence type="predicted"/>
<dbReference type="EMBL" id="JAJITC010000019">
    <property type="protein sequence ID" value="MCC8405399.1"/>
    <property type="molecule type" value="Genomic_DNA"/>
</dbReference>
<keyword evidence="6" id="KW-0812">Transmembrane</keyword>
<keyword evidence="6" id="KW-1133">Transmembrane helix</keyword>
<evidence type="ECO:0000256" key="1">
    <source>
        <dbReference type="ARBA" id="ARBA00004196"/>
    </source>
</evidence>
<reference evidence="8 9" key="1">
    <citation type="submission" date="2021-11" db="EMBL/GenBank/DDBJ databases">
        <authorList>
            <person name="Oh E.-T."/>
            <person name="Kim S.-B."/>
        </authorList>
    </citation>
    <scope>NUCLEOTIDE SEQUENCE [LARGE SCALE GENOMIC DNA]</scope>
    <source>
        <strain evidence="8 9">MMS20-SJTN17</strain>
    </source>
</reference>
<dbReference type="InterPro" id="IPR056413">
    <property type="entry name" value="TPR_CcmH_CycH"/>
</dbReference>
<evidence type="ECO:0000256" key="5">
    <source>
        <dbReference type="PROSITE-ProRule" id="PRU00339"/>
    </source>
</evidence>
<dbReference type="Pfam" id="PF23914">
    <property type="entry name" value="TPR_CcmH_CycH"/>
    <property type="match status" value="1"/>
</dbReference>
<comment type="subcellular location">
    <subcellularLocation>
        <location evidence="1">Cell envelope</location>
    </subcellularLocation>
</comment>
<keyword evidence="2" id="KW-0677">Repeat</keyword>
<evidence type="ECO:0000256" key="6">
    <source>
        <dbReference type="SAM" id="Phobius"/>
    </source>
</evidence>
<evidence type="ECO:0000313" key="8">
    <source>
        <dbReference type="EMBL" id="MCC8405399.1"/>
    </source>
</evidence>
<dbReference type="Gene3D" id="1.25.40.10">
    <property type="entry name" value="Tetratricopeptide repeat domain"/>
    <property type="match status" value="1"/>
</dbReference>
<evidence type="ECO:0000256" key="4">
    <source>
        <dbReference type="ARBA" id="ARBA00022803"/>
    </source>
</evidence>